<proteinExistence type="predicted"/>
<evidence type="ECO:0000313" key="2">
    <source>
        <dbReference type="Proteomes" id="UP001186974"/>
    </source>
</evidence>
<keyword evidence="2" id="KW-1185">Reference proteome</keyword>
<name>A0ACC3CUW6_9PEZI</name>
<evidence type="ECO:0000313" key="1">
    <source>
        <dbReference type="EMBL" id="KAK3045032.1"/>
    </source>
</evidence>
<organism evidence="1 2">
    <name type="scientific">Coniosporium uncinatum</name>
    <dbReference type="NCBI Taxonomy" id="93489"/>
    <lineage>
        <taxon>Eukaryota</taxon>
        <taxon>Fungi</taxon>
        <taxon>Dikarya</taxon>
        <taxon>Ascomycota</taxon>
        <taxon>Pezizomycotina</taxon>
        <taxon>Dothideomycetes</taxon>
        <taxon>Dothideomycetes incertae sedis</taxon>
        <taxon>Coniosporium</taxon>
    </lineage>
</organism>
<gene>
    <name evidence="1" type="ORF">LTS18_014739</name>
</gene>
<sequence>MATAQTTLAAATADRKSRLSALKSLKRKQPSDYQEVDISNLEPPYKQQKTPDPESAASALQGDEEEAAPRSADQHDVTHTYLSGRNYDPSTRGPKLGFESAPSDDKETLERRAAELALQERAERDKAETGEDANKPVDLFKLRPKKPNWDLKRDLERKMEEGGLNVKTQNAIARLVREKVEGQKAKGVAAGNVEGGDEGAKGLDMRGEDLLEAVKVREREDEEERRRRREVDDLLAE</sequence>
<reference evidence="1" key="1">
    <citation type="submission" date="2024-09" db="EMBL/GenBank/DDBJ databases">
        <title>Black Yeasts Isolated from many extreme environments.</title>
        <authorList>
            <person name="Coleine C."/>
            <person name="Stajich J.E."/>
            <person name="Selbmann L."/>
        </authorList>
    </citation>
    <scope>NUCLEOTIDE SEQUENCE</scope>
    <source>
        <strain evidence="1">CCFEE 5737</strain>
    </source>
</reference>
<dbReference type="EMBL" id="JAWDJW010011111">
    <property type="protein sequence ID" value="KAK3045032.1"/>
    <property type="molecule type" value="Genomic_DNA"/>
</dbReference>
<protein>
    <submittedName>
        <fullName evidence="1">Uncharacterized protein</fullName>
    </submittedName>
</protein>
<comment type="caution">
    <text evidence="1">The sequence shown here is derived from an EMBL/GenBank/DDBJ whole genome shotgun (WGS) entry which is preliminary data.</text>
</comment>
<dbReference type="Proteomes" id="UP001186974">
    <property type="component" value="Unassembled WGS sequence"/>
</dbReference>
<accession>A0ACC3CUW6</accession>